<dbReference type="Gene3D" id="1.20.120.550">
    <property type="entry name" value="Membrane associated eicosanoid/glutathione metabolism-like domain"/>
    <property type="match status" value="1"/>
</dbReference>
<reference evidence="24" key="1">
    <citation type="submission" date="2019-11" db="UniProtKB">
        <authorList>
            <consortium name="WormBaseParasite"/>
        </authorList>
    </citation>
    <scope>IDENTIFICATION</scope>
</reference>
<evidence type="ECO:0000256" key="8">
    <source>
        <dbReference type="ARBA" id="ARBA00023098"/>
    </source>
</evidence>
<evidence type="ECO:0000256" key="7">
    <source>
        <dbReference type="ARBA" id="ARBA00023002"/>
    </source>
</evidence>
<comment type="catalytic activity">
    <reaction evidence="18">
        <text>leukotriene C4 = leukotriene A4 + glutathione</text>
        <dbReference type="Rhea" id="RHEA:17617"/>
        <dbReference type="ChEBI" id="CHEBI:57463"/>
        <dbReference type="ChEBI" id="CHEBI:57925"/>
        <dbReference type="ChEBI" id="CHEBI:57973"/>
        <dbReference type="EC" id="4.4.1.20"/>
    </reaction>
    <physiologicalReaction direction="right-to-left" evidence="18">
        <dbReference type="Rhea" id="RHEA:17619"/>
    </physiologicalReaction>
</comment>
<comment type="pathway">
    <text evidence="14">Lipid metabolism; leukotriene C4 biosynthesis.</text>
</comment>
<evidence type="ECO:0000256" key="14">
    <source>
        <dbReference type="ARBA" id="ARBA00037884"/>
    </source>
</evidence>
<evidence type="ECO:0000256" key="11">
    <source>
        <dbReference type="ARBA" id="ARBA00023139"/>
    </source>
</evidence>
<evidence type="ECO:0000256" key="21">
    <source>
        <dbReference type="ARBA" id="ARBA00075145"/>
    </source>
</evidence>
<feature type="transmembrane region" description="Helical" evidence="23">
    <location>
        <begin position="128"/>
        <end position="151"/>
    </location>
</feature>
<feature type="transmembrane region" description="Helical" evidence="23">
    <location>
        <begin position="21"/>
        <end position="40"/>
    </location>
</feature>
<keyword evidence="8" id="KW-0443">Lipid metabolism</keyword>
<evidence type="ECO:0000313" key="24">
    <source>
        <dbReference type="WBParaSite" id="MCU_011818-RA"/>
    </source>
</evidence>
<keyword evidence="11" id="KW-0564">Palmitate</keyword>
<evidence type="ECO:0000256" key="1">
    <source>
        <dbReference type="ARBA" id="ARBA00004374"/>
    </source>
</evidence>
<dbReference type="WBParaSite" id="MCU_011818-RA">
    <property type="protein sequence ID" value="MCU_011818-RA"/>
    <property type="gene ID" value="MCU_011818"/>
</dbReference>
<evidence type="ECO:0000256" key="3">
    <source>
        <dbReference type="ARBA" id="ARBA00022679"/>
    </source>
</evidence>
<dbReference type="EC" id="4.4.1.20" evidence="16"/>
<evidence type="ECO:0000256" key="13">
    <source>
        <dbReference type="ARBA" id="ARBA00023288"/>
    </source>
</evidence>
<evidence type="ECO:0000256" key="9">
    <source>
        <dbReference type="ARBA" id="ARBA00023128"/>
    </source>
</evidence>
<keyword evidence="9" id="KW-0496">Mitochondrion</keyword>
<dbReference type="Pfam" id="PF01124">
    <property type="entry name" value="MAPEG"/>
    <property type="match status" value="1"/>
</dbReference>
<dbReference type="GO" id="GO:0006629">
    <property type="term" value="P:lipid metabolic process"/>
    <property type="evidence" value="ECO:0007669"/>
    <property type="project" value="UniProtKB-KW"/>
</dbReference>
<dbReference type="GO" id="GO:0004464">
    <property type="term" value="F:leukotriene-C4 synthase activity"/>
    <property type="evidence" value="ECO:0007669"/>
    <property type="project" value="UniProtKB-EC"/>
</dbReference>
<sequence>MAHLSKMFFPNSCVLQVGLPRYYGAVVLVGVGSFAMHMFLASRVVKARKDFNFPCPNMYHPNNDEFNCIQRAHQNYLEVLPLFLMGLFVGGLHCPVGAAVLGSTYLAGRIFYYRGYTSGDPKNRKQGVFGFVAFMGLIAMNAFFGGLHLYASIRGPACCPKLSQ</sequence>
<evidence type="ECO:0000256" key="15">
    <source>
        <dbReference type="ARBA" id="ARBA00037916"/>
    </source>
</evidence>
<dbReference type="GO" id="GO:0004364">
    <property type="term" value="F:glutathione transferase activity"/>
    <property type="evidence" value="ECO:0007669"/>
    <property type="project" value="TreeGrafter"/>
</dbReference>
<keyword evidence="3" id="KW-0808">Transferase</keyword>
<comment type="catalytic activity">
    <reaction evidence="17">
        <text>(5S)-hydroperoxy-(6E,8Z,11Z,14Z)-eicosatetraenoate + 2 glutathione = (5S)-hydroxy-(6E,8Z,11Z,14Z)-eicosatetraenoate + glutathione disulfide + H2O</text>
        <dbReference type="Rhea" id="RHEA:48620"/>
        <dbReference type="ChEBI" id="CHEBI:15377"/>
        <dbReference type="ChEBI" id="CHEBI:57450"/>
        <dbReference type="ChEBI" id="CHEBI:57925"/>
        <dbReference type="ChEBI" id="CHEBI:58297"/>
        <dbReference type="ChEBI" id="CHEBI:90632"/>
    </reaction>
    <physiologicalReaction direction="left-to-right" evidence="17">
        <dbReference type="Rhea" id="RHEA:48621"/>
    </physiologicalReaction>
</comment>
<dbReference type="AlphaFoldDB" id="A0A5K3G0W6"/>
<feature type="transmembrane region" description="Helical" evidence="23">
    <location>
        <begin position="82"/>
        <end position="107"/>
    </location>
</feature>
<protein>
    <recommendedName>
        <fullName evidence="20">Glutathione S-transferase 3, mitochondrial</fullName>
        <ecNumber evidence="16">4.4.1.20</ecNumber>
    </recommendedName>
    <alternativeName>
        <fullName evidence="21">Glutathione peroxidase MGST3</fullName>
    </alternativeName>
    <alternativeName>
        <fullName evidence="22">LTC4 synthase MGST3</fullName>
    </alternativeName>
</protein>
<keyword evidence="4 23" id="KW-0812">Transmembrane</keyword>
<dbReference type="GO" id="GO:0005783">
    <property type="term" value="C:endoplasmic reticulum"/>
    <property type="evidence" value="ECO:0007669"/>
    <property type="project" value="TreeGrafter"/>
</dbReference>
<dbReference type="GO" id="GO:0004602">
    <property type="term" value="F:glutathione peroxidase activity"/>
    <property type="evidence" value="ECO:0007669"/>
    <property type="project" value="TreeGrafter"/>
</dbReference>
<accession>A0A5K3G0W6</accession>
<evidence type="ECO:0000256" key="18">
    <source>
        <dbReference type="ARBA" id="ARBA00049298"/>
    </source>
</evidence>
<dbReference type="FunFam" id="1.20.120.550:FF:000004">
    <property type="entry name" value="Microsomal glutathione S-transferase 3"/>
    <property type="match status" value="1"/>
</dbReference>
<keyword evidence="7" id="KW-0560">Oxidoreductase</keyword>
<evidence type="ECO:0000256" key="5">
    <source>
        <dbReference type="ARBA" id="ARBA00022787"/>
    </source>
</evidence>
<comment type="subcellular location">
    <subcellularLocation>
        <location evidence="1">Mitochondrion outer membrane</location>
        <topology evidence="1">Multi-pass membrane protein</topology>
    </subcellularLocation>
</comment>
<keyword evidence="5" id="KW-1000">Mitochondrion outer membrane</keyword>
<proteinExistence type="inferred from homology"/>
<dbReference type="GO" id="GO:0005635">
    <property type="term" value="C:nuclear envelope"/>
    <property type="evidence" value="ECO:0007669"/>
    <property type="project" value="TreeGrafter"/>
</dbReference>
<dbReference type="InterPro" id="IPR023352">
    <property type="entry name" value="MAPEG-like_dom_sf"/>
</dbReference>
<comment type="pathway">
    <text evidence="15">Lipid metabolism; arachidonate metabolism.</text>
</comment>
<dbReference type="InterPro" id="IPR001129">
    <property type="entry name" value="Membr-assoc_MAPEG"/>
</dbReference>
<keyword evidence="6 23" id="KW-1133">Transmembrane helix</keyword>
<dbReference type="InterPro" id="IPR050997">
    <property type="entry name" value="MAPEG"/>
</dbReference>
<evidence type="ECO:0000256" key="20">
    <source>
        <dbReference type="ARBA" id="ARBA00069748"/>
    </source>
</evidence>
<evidence type="ECO:0000256" key="16">
    <source>
        <dbReference type="ARBA" id="ARBA00039056"/>
    </source>
</evidence>
<evidence type="ECO:0000256" key="17">
    <source>
        <dbReference type="ARBA" id="ARBA00043664"/>
    </source>
</evidence>
<name>A0A5K3G0W6_MESCO</name>
<evidence type="ECO:0000256" key="19">
    <source>
        <dbReference type="ARBA" id="ARBA00051411"/>
    </source>
</evidence>
<dbReference type="GO" id="GO:0006691">
    <property type="term" value="P:leukotriene metabolic process"/>
    <property type="evidence" value="ECO:0007669"/>
    <property type="project" value="UniProtKB-ARBA"/>
</dbReference>
<evidence type="ECO:0000256" key="4">
    <source>
        <dbReference type="ARBA" id="ARBA00022692"/>
    </source>
</evidence>
<dbReference type="GO" id="GO:0005741">
    <property type="term" value="C:mitochondrial outer membrane"/>
    <property type="evidence" value="ECO:0007669"/>
    <property type="project" value="UniProtKB-SubCell"/>
</dbReference>
<evidence type="ECO:0000256" key="12">
    <source>
        <dbReference type="ARBA" id="ARBA00023239"/>
    </source>
</evidence>
<comment type="similarity">
    <text evidence="2">Belongs to the MAPEG family.</text>
</comment>
<dbReference type="SUPFAM" id="SSF161084">
    <property type="entry name" value="MAPEG domain-like"/>
    <property type="match status" value="1"/>
</dbReference>
<comment type="catalytic activity">
    <reaction evidence="19">
        <text>15-deoxy-Delta(12,14)-prostaglandin J2 + glutathione = 15-deoxy-Delta(12,14)-prostaglandin J2-S-(R)-glutathione</text>
        <dbReference type="Rhea" id="RHEA:75963"/>
        <dbReference type="ChEBI" id="CHEBI:57925"/>
        <dbReference type="ChEBI" id="CHEBI:85236"/>
        <dbReference type="ChEBI" id="CHEBI:194498"/>
    </reaction>
    <physiologicalReaction direction="left-to-right" evidence="19">
        <dbReference type="Rhea" id="RHEA:75964"/>
    </physiologicalReaction>
</comment>
<dbReference type="PANTHER" id="PTHR10250:SF26">
    <property type="entry name" value="GLUTATHIONE S-TRANSFERASE 3, MITOCHONDRIAL"/>
    <property type="match status" value="1"/>
</dbReference>
<evidence type="ECO:0000256" key="22">
    <source>
        <dbReference type="ARBA" id="ARBA00076908"/>
    </source>
</evidence>
<keyword evidence="12" id="KW-0456">Lyase</keyword>
<evidence type="ECO:0000256" key="23">
    <source>
        <dbReference type="SAM" id="Phobius"/>
    </source>
</evidence>
<evidence type="ECO:0000256" key="10">
    <source>
        <dbReference type="ARBA" id="ARBA00023136"/>
    </source>
</evidence>
<organism evidence="24">
    <name type="scientific">Mesocestoides corti</name>
    <name type="common">Flatworm</name>
    <dbReference type="NCBI Taxonomy" id="53468"/>
    <lineage>
        <taxon>Eukaryota</taxon>
        <taxon>Metazoa</taxon>
        <taxon>Spiralia</taxon>
        <taxon>Lophotrochozoa</taxon>
        <taxon>Platyhelminthes</taxon>
        <taxon>Cestoda</taxon>
        <taxon>Eucestoda</taxon>
        <taxon>Cyclophyllidea</taxon>
        <taxon>Mesocestoididae</taxon>
        <taxon>Mesocestoides</taxon>
    </lineage>
</organism>
<keyword evidence="10 23" id="KW-0472">Membrane</keyword>
<evidence type="ECO:0000256" key="6">
    <source>
        <dbReference type="ARBA" id="ARBA00022989"/>
    </source>
</evidence>
<keyword evidence="13" id="KW-0449">Lipoprotein</keyword>
<evidence type="ECO:0000256" key="2">
    <source>
        <dbReference type="ARBA" id="ARBA00010459"/>
    </source>
</evidence>
<dbReference type="PANTHER" id="PTHR10250">
    <property type="entry name" value="MICROSOMAL GLUTATHIONE S-TRANSFERASE"/>
    <property type="match status" value="1"/>
</dbReference>